<keyword evidence="9" id="KW-1185">Reference proteome</keyword>
<evidence type="ECO:0000313" key="8">
    <source>
        <dbReference type="EMBL" id="MDZ8120153.1"/>
    </source>
</evidence>
<comment type="subcellular location">
    <subcellularLocation>
        <location evidence="1">Cell outer membrane</location>
    </subcellularLocation>
</comment>
<organism evidence="8 9">
    <name type="scientific">Pontiella agarivorans</name>
    <dbReference type="NCBI Taxonomy" id="3038953"/>
    <lineage>
        <taxon>Bacteria</taxon>
        <taxon>Pseudomonadati</taxon>
        <taxon>Kiritimatiellota</taxon>
        <taxon>Kiritimatiellia</taxon>
        <taxon>Kiritimatiellales</taxon>
        <taxon>Pontiellaceae</taxon>
        <taxon>Pontiella</taxon>
    </lineage>
</organism>
<accession>A0ABU5N175</accession>
<keyword evidence="3" id="KW-0813">Transport</keyword>
<dbReference type="InterPro" id="IPR003423">
    <property type="entry name" value="OMP_efflux"/>
</dbReference>
<dbReference type="SUPFAM" id="SSF56954">
    <property type="entry name" value="Outer membrane efflux proteins (OEP)"/>
    <property type="match status" value="1"/>
</dbReference>
<name>A0ABU5N175_9BACT</name>
<reference evidence="8 9" key="1">
    <citation type="journal article" date="2024" name="Appl. Environ. Microbiol.">
        <title>Pontiella agarivorans sp. nov., a novel marine anaerobic bacterium capable of degrading macroalgal polysaccharides and fixing nitrogen.</title>
        <authorList>
            <person name="Liu N."/>
            <person name="Kivenson V."/>
            <person name="Peng X."/>
            <person name="Cui Z."/>
            <person name="Lankiewicz T.S."/>
            <person name="Gosselin K.M."/>
            <person name="English C.J."/>
            <person name="Blair E.M."/>
            <person name="O'Malley M.A."/>
            <person name="Valentine D.L."/>
        </authorList>
    </citation>
    <scope>NUCLEOTIDE SEQUENCE [LARGE SCALE GENOMIC DNA]</scope>
    <source>
        <strain evidence="8 9">NLcol2</strain>
    </source>
</reference>
<keyword evidence="6" id="KW-0472">Membrane</keyword>
<dbReference type="Proteomes" id="UP001290861">
    <property type="component" value="Unassembled WGS sequence"/>
</dbReference>
<keyword evidence="4" id="KW-1134">Transmembrane beta strand</keyword>
<dbReference type="EMBL" id="JARVCO010000012">
    <property type="protein sequence ID" value="MDZ8120153.1"/>
    <property type="molecule type" value="Genomic_DNA"/>
</dbReference>
<evidence type="ECO:0000256" key="5">
    <source>
        <dbReference type="ARBA" id="ARBA00022692"/>
    </source>
</evidence>
<evidence type="ECO:0000256" key="6">
    <source>
        <dbReference type="ARBA" id="ARBA00023136"/>
    </source>
</evidence>
<evidence type="ECO:0000256" key="7">
    <source>
        <dbReference type="ARBA" id="ARBA00023237"/>
    </source>
</evidence>
<evidence type="ECO:0000256" key="4">
    <source>
        <dbReference type="ARBA" id="ARBA00022452"/>
    </source>
</evidence>
<comment type="caution">
    <text evidence="8">The sequence shown here is derived from an EMBL/GenBank/DDBJ whole genome shotgun (WGS) entry which is preliminary data.</text>
</comment>
<comment type="similarity">
    <text evidence="2">Belongs to the outer membrane factor (OMF) (TC 1.B.17) family.</text>
</comment>
<dbReference type="InterPro" id="IPR051906">
    <property type="entry name" value="TolC-like"/>
</dbReference>
<keyword evidence="5" id="KW-0812">Transmembrane</keyword>
<dbReference type="PANTHER" id="PTHR30026:SF20">
    <property type="entry name" value="OUTER MEMBRANE PROTEIN TOLC"/>
    <property type="match status" value="1"/>
</dbReference>
<evidence type="ECO:0000256" key="3">
    <source>
        <dbReference type="ARBA" id="ARBA00022448"/>
    </source>
</evidence>
<sequence length="438" mass="48267">MKKILLSIAAGLTAASYGETLTIDLPAALKLADERNTELAVQVQNVTQAELEKSAAWYQWVPTLRIGAGYAYQDGALQETSGSVIDAERNSRYLGMGSMTAPGLAFNLDFSEAVFAPLAAKQQLRAQQFSEESIRLQVMLDVAAAYYELVRATHEVEVTREAAGHAEALAKQTADFAASGQGLQADAERAEVESLIQQQKAEMVEERKHIASYHLARLLRLEPEVALIPAHHLITPLLLVDSDTELEDLVIQALEVRPEIGQYRAEAAAEQARLKQEKYGIFFPKLEVGYSYGNFGGGTGTGNDYDDGRSDLYGMLYWEFDSLGLRNRNRMKHHQAEMTKAKAQQEQAAADIAAEVRVAHTAFKSAARQIDLAKRAVDRARKSYELNSERIFENQGLPLEALQSIRALADAESLYLATAAKYNMAQLRLLSATGNELE</sequence>
<dbReference type="Gene3D" id="1.20.1600.10">
    <property type="entry name" value="Outer membrane efflux proteins (OEP)"/>
    <property type="match status" value="1"/>
</dbReference>
<dbReference type="PANTHER" id="PTHR30026">
    <property type="entry name" value="OUTER MEMBRANE PROTEIN TOLC"/>
    <property type="match status" value="1"/>
</dbReference>
<protein>
    <submittedName>
        <fullName evidence="8">TolC family protein</fullName>
    </submittedName>
</protein>
<evidence type="ECO:0000256" key="1">
    <source>
        <dbReference type="ARBA" id="ARBA00004442"/>
    </source>
</evidence>
<evidence type="ECO:0000313" key="9">
    <source>
        <dbReference type="Proteomes" id="UP001290861"/>
    </source>
</evidence>
<dbReference type="Pfam" id="PF02321">
    <property type="entry name" value="OEP"/>
    <property type="match status" value="1"/>
</dbReference>
<keyword evidence="7" id="KW-0998">Cell outer membrane</keyword>
<evidence type="ECO:0000256" key="2">
    <source>
        <dbReference type="ARBA" id="ARBA00007613"/>
    </source>
</evidence>
<gene>
    <name evidence="8" type="ORF">P9H32_16095</name>
</gene>
<proteinExistence type="inferred from homology"/>
<dbReference type="RefSeq" id="WP_322609928.1">
    <property type="nucleotide sequence ID" value="NZ_JARVCO010000012.1"/>
</dbReference>